<dbReference type="SUPFAM" id="SSF53098">
    <property type="entry name" value="Ribonuclease H-like"/>
    <property type="match status" value="1"/>
</dbReference>
<evidence type="ECO:0000256" key="1">
    <source>
        <dbReference type="ARBA" id="ARBA00005755"/>
    </source>
</evidence>
<dbReference type="InterPro" id="IPR038256">
    <property type="entry name" value="Pol_alpha_znc_sf"/>
</dbReference>
<dbReference type="Pfam" id="PF03104">
    <property type="entry name" value="DNA_pol_B_exo1"/>
    <property type="match status" value="1"/>
</dbReference>
<dbReference type="Proteomes" id="UP001470230">
    <property type="component" value="Unassembled WGS sequence"/>
</dbReference>
<keyword evidence="5" id="KW-0235">DNA replication</keyword>
<evidence type="ECO:0000256" key="5">
    <source>
        <dbReference type="RuleBase" id="RU000442"/>
    </source>
</evidence>
<dbReference type="Gene3D" id="3.30.70.2820">
    <property type="match status" value="1"/>
</dbReference>
<dbReference type="Gene3D" id="1.10.287.690">
    <property type="entry name" value="Helix hairpin bin"/>
    <property type="match status" value="1"/>
</dbReference>
<dbReference type="Gene3D" id="3.30.420.10">
    <property type="entry name" value="Ribonuclease H-like superfamily/Ribonuclease H"/>
    <property type="match status" value="1"/>
</dbReference>
<dbReference type="InterPro" id="IPR043502">
    <property type="entry name" value="DNA/RNA_pol_sf"/>
</dbReference>
<feature type="domain" description="DNA-directed DNA polymerase family B multifunctional" evidence="7">
    <location>
        <begin position="1042"/>
        <end position="1138"/>
    </location>
</feature>
<evidence type="ECO:0000259" key="7">
    <source>
        <dbReference type="Pfam" id="PF00136"/>
    </source>
</evidence>
<evidence type="ECO:0000259" key="9">
    <source>
        <dbReference type="Pfam" id="PF08996"/>
    </source>
</evidence>
<evidence type="ECO:0000259" key="8">
    <source>
        <dbReference type="Pfam" id="PF03104"/>
    </source>
</evidence>
<dbReference type="PROSITE" id="PS00116">
    <property type="entry name" value="DNA_POLYMERASE_B"/>
    <property type="match status" value="1"/>
</dbReference>
<feature type="region of interest" description="Disordered" evidence="6">
    <location>
        <begin position="863"/>
        <end position="885"/>
    </location>
</feature>
<dbReference type="EMBL" id="JAPFFF010000006">
    <property type="protein sequence ID" value="KAK8888150.1"/>
    <property type="molecule type" value="Genomic_DNA"/>
</dbReference>
<keyword evidence="3 5" id="KW-0548">Nucleotidyltransferase</keyword>
<dbReference type="Gene3D" id="3.90.1600.10">
    <property type="entry name" value="Palm domain of DNA polymerase"/>
    <property type="match status" value="1"/>
</dbReference>
<dbReference type="InterPro" id="IPR023211">
    <property type="entry name" value="DNA_pol_palm_dom_sf"/>
</dbReference>
<feature type="domain" description="DNA-directed DNA polymerase family B multifunctional" evidence="7">
    <location>
        <begin position="467"/>
        <end position="587"/>
    </location>
</feature>
<proteinExistence type="inferred from homology"/>
<dbReference type="InterPro" id="IPR015088">
    <property type="entry name" value="Znf_DNA-dir_DNA_pol_B_alpha"/>
</dbReference>
<dbReference type="InterPro" id="IPR006172">
    <property type="entry name" value="DNA-dir_DNA_pol_B"/>
</dbReference>
<dbReference type="PRINTS" id="PR00106">
    <property type="entry name" value="DNAPOLB"/>
</dbReference>
<dbReference type="CDD" id="cd05776">
    <property type="entry name" value="DNA_polB_alpha_exo"/>
    <property type="match status" value="1"/>
</dbReference>
<feature type="region of interest" description="Disordered" evidence="6">
    <location>
        <begin position="956"/>
        <end position="989"/>
    </location>
</feature>
<dbReference type="Gene3D" id="1.10.132.60">
    <property type="entry name" value="DNA polymerase family B, C-terminal domain"/>
    <property type="match status" value="2"/>
</dbReference>
<dbReference type="InterPro" id="IPR017964">
    <property type="entry name" value="DNA-dir_DNA_pol_B_CS"/>
</dbReference>
<reference evidence="10 11" key="1">
    <citation type="submission" date="2024-04" db="EMBL/GenBank/DDBJ databases">
        <title>Tritrichomonas musculus Genome.</title>
        <authorList>
            <person name="Alves-Ferreira E."/>
            <person name="Grigg M."/>
            <person name="Lorenzi H."/>
            <person name="Galac M."/>
        </authorList>
    </citation>
    <scope>NUCLEOTIDE SEQUENCE [LARGE SCALE GENOMIC DNA]</scope>
    <source>
        <strain evidence="10 11">EAF2021</strain>
    </source>
</reference>
<dbReference type="PANTHER" id="PTHR45861:SF1">
    <property type="entry name" value="DNA POLYMERASE ALPHA CATALYTIC SUBUNIT"/>
    <property type="match status" value="1"/>
</dbReference>
<keyword evidence="4 5" id="KW-0239">DNA-directed DNA polymerase</keyword>
<dbReference type="Pfam" id="PF08996">
    <property type="entry name" value="zf-DNA_Pol"/>
    <property type="match status" value="1"/>
</dbReference>
<dbReference type="EC" id="2.7.7.7" evidence="5"/>
<dbReference type="SUPFAM" id="SSF56672">
    <property type="entry name" value="DNA/RNA polymerases"/>
    <property type="match status" value="2"/>
</dbReference>
<dbReference type="PANTHER" id="PTHR45861">
    <property type="entry name" value="DNA POLYMERASE ALPHA CATALYTIC SUBUNIT"/>
    <property type="match status" value="1"/>
</dbReference>
<feature type="region of interest" description="Disordered" evidence="6">
    <location>
        <begin position="1"/>
        <end position="21"/>
    </location>
</feature>
<dbReference type="InterPro" id="IPR006133">
    <property type="entry name" value="DNA-dir_DNA_pol_B_exonuc"/>
</dbReference>
<accession>A0ABR2KAK1</accession>
<evidence type="ECO:0000256" key="6">
    <source>
        <dbReference type="SAM" id="MobiDB-lite"/>
    </source>
</evidence>
<keyword evidence="11" id="KW-1185">Reference proteome</keyword>
<dbReference type="Pfam" id="PF00136">
    <property type="entry name" value="DNA_pol_B"/>
    <property type="match status" value="3"/>
</dbReference>
<feature type="region of interest" description="Disordered" evidence="6">
    <location>
        <begin position="1332"/>
        <end position="1356"/>
    </location>
</feature>
<protein>
    <recommendedName>
        <fullName evidence="5">DNA polymerase</fullName>
        <ecNumber evidence="5">2.7.7.7</ecNumber>
    </recommendedName>
</protein>
<feature type="domain" description="Zinc finger DNA-directed DNA polymerase family B alpha" evidence="9">
    <location>
        <begin position="1178"/>
        <end position="1285"/>
    </location>
</feature>
<evidence type="ECO:0000256" key="3">
    <source>
        <dbReference type="ARBA" id="ARBA00022695"/>
    </source>
</evidence>
<comment type="caution">
    <text evidence="10">The sequence shown here is derived from an EMBL/GenBank/DDBJ whole genome shotgun (WGS) entry which is preliminary data.</text>
</comment>
<feature type="compositionally biased region" description="Low complexity" evidence="6">
    <location>
        <begin position="963"/>
        <end position="989"/>
    </location>
</feature>
<evidence type="ECO:0000256" key="2">
    <source>
        <dbReference type="ARBA" id="ARBA00022679"/>
    </source>
</evidence>
<evidence type="ECO:0000313" key="11">
    <source>
        <dbReference type="Proteomes" id="UP001470230"/>
    </source>
</evidence>
<organism evidence="10 11">
    <name type="scientific">Tritrichomonas musculus</name>
    <dbReference type="NCBI Taxonomy" id="1915356"/>
    <lineage>
        <taxon>Eukaryota</taxon>
        <taxon>Metamonada</taxon>
        <taxon>Parabasalia</taxon>
        <taxon>Tritrichomonadida</taxon>
        <taxon>Tritrichomonadidae</taxon>
        <taxon>Tritrichomonas</taxon>
    </lineage>
</organism>
<gene>
    <name evidence="10" type="ORF">M9Y10_039213</name>
</gene>
<feature type="domain" description="DNA-directed DNA polymerase family B multifunctional" evidence="7">
    <location>
        <begin position="631"/>
        <end position="884"/>
    </location>
</feature>
<feature type="compositionally biased region" description="Low complexity" evidence="6">
    <location>
        <begin position="919"/>
        <end position="937"/>
    </location>
</feature>
<dbReference type="InterPro" id="IPR042087">
    <property type="entry name" value="DNA_pol_B_thumb"/>
</dbReference>
<dbReference type="InterPro" id="IPR006134">
    <property type="entry name" value="DNA-dir_DNA_pol_B_multi_dom"/>
</dbReference>
<dbReference type="InterPro" id="IPR012337">
    <property type="entry name" value="RNaseH-like_sf"/>
</dbReference>
<comment type="similarity">
    <text evidence="1 5">Belongs to the DNA polymerase type-B family.</text>
</comment>
<keyword evidence="2 5" id="KW-0808">Transferase</keyword>
<evidence type="ECO:0000313" key="10">
    <source>
        <dbReference type="EMBL" id="KAK8888150.1"/>
    </source>
</evidence>
<dbReference type="SMART" id="SM00486">
    <property type="entry name" value="POLBc"/>
    <property type="match status" value="1"/>
</dbReference>
<feature type="domain" description="DNA-directed DNA polymerase family B exonuclease" evidence="8">
    <location>
        <begin position="177"/>
        <end position="402"/>
    </location>
</feature>
<keyword evidence="5" id="KW-0238">DNA-binding</keyword>
<feature type="compositionally biased region" description="Low complexity" evidence="6">
    <location>
        <begin position="873"/>
        <end position="885"/>
    </location>
</feature>
<evidence type="ECO:0000256" key="4">
    <source>
        <dbReference type="ARBA" id="ARBA00022932"/>
    </source>
</evidence>
<dbReference type="Gene3D" id="2.40.50.730">
    <property type="match status" value="1"/>
</dbReference>
<name>A0ABR2KAK1_9EUKA</name>
<comment type="catalytic activity">
    <reaction evidence="5">
        <text>DNA(n) + a 2'-deoxyribonucleoside 5'-triphosphate = DNA(n+1) + diphosphate</text>
        <dbReference type="Rhea" id="RHEA:22508"/>
        <dbReference type="Rhea" id="RHEA-COMP:17339"/>
        <dbReference type="Rhea" id="RHEA-COMP:17340"/>
        <dbReference type="ChEBI" id="CHEBI:33019"/>
        <dbReference type="ChEBI" id="CHEBI:61560"/>
        <dbReference type="ChEBI" id="CHEBI:173112"/>
        <dbReference type="EC" id="2.7.7.7"/>
    </reaction>
</comment>
<sequence length="1356" mass="153301">MIGENPNQKQKKFLSDDESDFDEESLLIDQVDFEIYPVDSVDEGETSIPPPPKVSLQVPESHTVDFYLFHVHEEGQKLYLFGKHRVGYNFYTICIEVANTYYYLQFLPIIGHEFEIAEEVNDIAHKCGGRLISKEMKEHKYSFDNSLIPQNATYLCATFSSNSNCSKIKPNGIHYSHVFGVTASLSENFFVRRHVYCPSWVRATNCQKKSRSTTVPMLSVTNIESISPISISDSSVYLPSPPMNLCTISIRSMFHTNEIYMISARILYEWDIDEFSGKGTKSTTLVCSTSGGAISPEIRQNDHIKLFRTEEDLLSYFVRLIDDYDIDILVSFGLISNDIPLLFNRLKTQNVKEWWKIGRLRRATAIKDGKINPTYALSGRIPCDIRISCIDQMRAKSNDLSAAVYSQFGFERQQIDHYEIVHYVSDLEKLTNLINYNSRDTLFVAQLLNAREILPLALHIAQLSGCQWSRVLLNQVSFCCEALLLRAFHDRGFVLPDKCVTNQPKYPAFPGGLVLQPKRGFYETCIVALDYCSLYPSIIIEYNICFTTLDLKNPKAEDSKKSKIKGVLPQIMLDLLDEREKVKAKIVKLIEKLNEIEPKIKKFKESSKNKKRSQNLILSSSSESNDSRSDDIGVIFTEKSKFFQKKTEFEQSLSSEEMASQAKIKSMQKIKIEIELELQRLNTKQEAIKVLANAMYGYLGYRHSRFLANGMAALIAQQGREILQRTVEIVEKSGKDSIIYGDTDSVMINSGTADPIAALAKGKEIAEIVTSQFDHLRFGVEGVFLKMLVVSKKRYVALVYDGPGKSHQLTKGIELIRRDWCGLTKYVSAYILEQFLYSSDKDTAISSILGELSRISKMLRNNGEVPYSDKSNHSSPPSSNYPSSDRNVDVSYSYYTASTSASAAQSLNSKGNKSAIKASTSSTTSSSRNSNSSNNSNSGGGDSILPAVCFPQMYGAQQQKMQSSSSASSAASSPSRRQLYSQKQKQQQLKDMNVKIKDLHSNVQSTVAILREYGISTKFAPTQANNNKGASIEYQGERIAPIERITIEHLIIHMTLTKGLDKYQDRMSPHVMVALRMQDRGEHITPHTTIEFVITNFNSREIGEKARIPDEINSISECDAEWYLSNQLLAPIWRLCEPFGSIDASMIARALGLSIPQTYGLPERDECVAVVVPHSTELYYNCVLCNEVIYIVPTMKNNFKCPKCNYVHNWKLVANKLTLFIRSFLSKTSIFKCNGNLCDFQTVQLPIRDDCQVHHNSKCDGKLKNLYSCVNIFNTLKYFKSIFAKSNNPEDDDFLQFREYMMRVINEFLDCHGFMRIQLNTIFSYSSSSSESKDETASESSARPIPVISSSPIDFM</sequence>
<feature type="region of interest" description="Disordered" evidence="6">
    <location>
        <begin position="906"/>
        <end position="942"/>
    </location>
</feature>
<dbReference type="InterPro" id="IPR036397">
    <property type="entry name" value="RNaseH_sf"/>
</dbReference>
<dbReference type="Gene3D" id="1.10.3200.20">
    <property type="entry name" value="DNA Polymerase alpha, zinc finger"/>
    <property type="match status" value="1"/>
</dbReference>